<name>A0A382AU30_9ZZZZ</name>
<evidence type="ECO:0000259" key="1">
    <source>
        <dbReference type="Pfam" id="PF21211"/>
    </source>
</evidence>
<accession>A0A382AU30</accession>
<evidence type="ECO:0000313" key="2">
    <source>
        <dbReference type="EMBL" id="SVB05050.1"/>
    </source>
</evidence>
<gene>
    <name evidence="2" type="ORF">METZ01_LOCUS157904</name>
</gene>
<reference evidence="2" key="1">
    <citation type="submission" date="2018-05" db="EMBL/GenBank/DDBJ databases">
        <authorList>
            <person name="Lanie J.A."/>
            <person name="Ng W.-L."/>
            <person name="Kazmierczak K.M."/>
            <person name="Andrzejewski T.M."/>
            <person name="Davidsen T.M."/>
            <person name="Wayne K.J."/>
            <person name="Tettelin H."/>
            <person name="Glass J.I."/>
            <person name="Rusch D."/>
            <person name="Podicherti R."/>
            <person name="Tsui H.-C.T."/>
            <person name="Winkler M.E."/>
        </authorList>
    </citation>
    <scope>NUCLEOTIDE SEQUENCE</scope>
</reference>
<dbReference type="InterPro" id="IPR036514">
    <property type="entry name" value="SGNH_hydro_sf"/>
</dbReference>
<dbReference type="AlphaFoldDB" id="A0A382AU30"/>
<protein>
    <recommendedName>
        <fullName evidence="1">BF1531-like N-terminal domain-containing protein</fullName>
    </recommendedName>
</protein>
<dbReference type="InterPro" id="IPR049369">
    <property type="entry name" value="BF1531-like_N"/>
</dbReference>
<dbReference type="InterPro" id="IPR010033">
    <property type="entry name" value="HAD_SF_ppase_IIIC"/>
</dbReference>
<organism evidence="2">
    <name type="scientific">marine metagenome</name>
    <dbReference type="NCBI Taxonomy" id="408172"/>
    <lineage>
        <taxon>unclassified sequences</taxon>
        <taxon>metagenomes</taxon>
        <taxon>ecological metagenomes</taxon>
    </lineage>
</organism>
<proteinExistence type="predicted"/>
<feature type="domain" description="BF1531-like N-terminal" evidence="1">
    <location>
        <begin position="76"/>
        <end position="266"/>
    </location>
</feature>
<dbReference type="InterPro" id="IPR023214">
    <property type="entry name" value="HAD_sf"/>
</dbReference>
<sequence>MSKSKFIIFRDYFVNDKIQTIPLKAIKEDIQNGHFLKAFKALATLSEPEHDFTLQSRYAVLFQSIPPEELELKGLRLAILATSTVDHFIDVLKFWLAKQGFRVEVFSSPFDTVHQTVLDSTNSLYDFAPEFVWFFNNYRDVTFSVSFGASQNECDAAINDTVKKFTELWKIIQKNLPCHILQNNVDLPNSRVFGNLEGSVAWSQTNLLRKFNLCLASASKSGVTIFDMEYLSSLFGKNSWHDARYWHYSKHAFSLDACGLVASQVGSLIAAGKRGGKKCLVLDLDNTLWGGVVGDDGLNGIQLGNGAEGEVFLNFQKYLLALKERGILLSICSKNDESIARDVFLTHPDMLIQLDDIAVFKANWNNKPDNIRDIAAILNIGLDSIVFIDDNPVERQLVQNFLPEVAVVALPEDPTSFIKAIDREGFFESLAFSSEDSNRNLLYKQNTIRSKHQKQFDNIDEFLSSLEMESEVGPVSELYLPRFAQLINKSNQFHLTTTRYTETQIRSMINDNMTILRYFRLKDNFGDNGLISALIIKRQATILFIDTWVMSCRVLSRGMEEFICSEIISIAKCLKSTIVRGKYLPSKKNKLVSSLYERLGFKLIKKEPDGTSYWELNMKEPLPKISHTIKRTESKDLDLDN</sequence>
<dbReference type="NCBIfam" id="TIGR01686">
    <property type="entry name" value="FkbH"/>
    <property type="match status" value="1"/>
</dbReference>
<feature type="non-terminal residue" evidence="2">
    <location>
        <position position="641"/>
    </location>
</feature>
<dbReference type="NCBIfam" id="TIGR01681">
    <property type="entry name" value="HAD-SF-IIIC"/>
    <property type="match status" value="1"/>
</dbReference>
<dbReference type="Gene3D" id="3.40.50.1110">
    <property type="entry name" value="SGNH hydrolase"/>
    <property type="match status" value="1"/>
</dbReference>
<dbReference type="InterPro" id="IPR036412">
    <property type="entry name" value="HAD-like_sf"/>
</dbReference>
<dbReference type="Pfam" id="PF21211">
    <property type="entry name" value="FkbH_N"/>
    <property type="match status" value="1"/>
</dbReference>
<dbReference type="InterPro" id="IPR010037">
    <property type="entry name" value="FkbH_domain"/>
</dbReference>
<dbReference type="Gene3D" id="3.40.50.1000">
    <property type="entry name" value="HAD superfamily/HAD-like"/>
    <property type="match status" value="1"/>
</dbReference>
<dbReference type="EMBL" id="UINC01026851">
    <property type="protein sequence ID" value="SVB05050.1"/>
    <property type="molecule type" value="Genomic_DNA"/>
</dbReference>
<dbReference type="SUPFAM" id="SSF56784">
    <property type="entry name" value="HAD-like"/>
    <property type="match status" value="1"/>
</dbReference>